<dbReference type="CTD" id="36339844"/>
<evidence type="ECO:0000313" key="2">
    <source>
        <dbReference type="Proteomes" id="UP000019149"/>
    </source>
</evidence>
<name>W6UIV8_ECHGR</name>
<keyword evidence="2" id="KW-1185">Reference proteome</keyword>
<gene>
    <name evidence="1" type="ORF">EGR_04129</name>
</gene>
<proteinExistence type="predicted"/>
<dbReference type="GeneID" id="36339844"/>
<protein>
    <submittedName>
        <fullName evidence="1">Uncharacterized protein</fullName>
    </submittedName>
</protein>
<dbReference type="AlphaFoldDB" id="W6UIV8"/>
<dbReference type="RefSeq" id="XP_024352292.1">
    <property type="nucleotide sequence ID" value="XM_024493378.1"/>
</dbReference>
<evidence type="ECO:0000313" key="1">
    <source>
        <dbReference type="EMBL" id="EUB61096.1"/>
    </source>
</evidence>
<organism evidence="1 2">
    <name type="scientific">Echinococcus granulosus</name>
    <name type="common">Hydatid tapeworm</name>
    <dbReference type="NCBI Taxonomy" id="6210"/>
    <lineage>
        <taxon>Eukaryota</taxon>
        <taxon>Metazoa</taxon>
        <taxon>Spiralia</taxon>
        <taxon>Lophotrochozoa</taxon>
        <taxon>Platyhelminthes</taxon>
        <taxon>Cestoda</taxon>
        <taxon>Eucestoda</taxon>
        <taxon>Cyclophyllidea</taxon>
        <taxon>Taeniidae</taxon>
        <taxon>Echinococcus</taxon>
        <taxon>Echinococcus granulosus group</taxon>
    </lineage>
</organism>
<comment type="caution">
    <text evidence="1">The sequence shown here is derived from an EMBL/GenBank/DDBJ whole genome shotgun (WGS) entry which is preliminary data.</text>
</comment>
<dbReference type="Proteomes" id="UP000019149">
    <property type="component" value="Unassembled WGS sequence"/>
</dbReference>
<dbReference type="KEGG" id="egl:EGR_04129"/>
<sequence>MQWKVITTVMWRWQFIRTKACPFRFITITAVRRSVCLGNFSSFVLVNHSRHLGKNCFGTSIRLNTAPRFWAQRQQSRITILALEPVIYSTKKRCCFVLTQRQAINEHADISPKERFGLPYMVRLKIPSRDPL</sequence>
<reference evidence="1 2" key="1">
    <citation type="journal article" date="2013" name="Nat. Genet.">
        <title>The genome of the hydatid tapeworm Echinococcus granulosus.</title>
        <authorList>
            <person name="Zheng H."/>
            <person name="Zhang W."/>
            <person name="Zhang L."/>
            <person name="Zhang Z."/>
            <person name="Li J."/>
            <person name="Lu G."/>
            <person name="Zhu Y."/>
            <person name="Wang Y."/>
            <person name="Huang Y."/>
            <person name="Liu J."/>
            <person name="Kang H."/>
            <person name="Chen J."/>
            <person name="Wang L."/>
            <person name="Chen A."/>
            <person name="Yu S."/>
            <person name="Gao Z."/>
            <person name="Jin L."/>
            <person name="Gu W."/>
            <person name="Wang Z."/>
            <person name="Zhao L."/>
            <person name="Shi B."/>
            <person name="Wen H."/>
            <person name="Lin R."/>
            <person name="Jones M.K."/>
            <person name="Brejova B."/>
            <person name="Vinar T."/>
            <person name="Zhao G."/>
            <person name="McManus D.P."/>
            <person name="Chen Z."/>
            <person name="Zhou Y."/>
            <person name="Wang S."/>
        </authorList>
    </citation>
    <scope>NUCLEOTIDE SEQUENCE [LARGE SCALE GENOMIC DNA]</scope>
</reference>
<dbReference type="EMBL" id="APAU02000024">
    <property type="protein sequence ID" value="EUB61096.1"/>
    <property type="molecule type" value="Genomic_DNA"/>
</dbReference>
<accession>W6UIV8</accession>